<dbReference type="GO" id="GO:0016787">
    <property type="term" value="F:hydrolase activity"/>
    <property type="evidence" value="ECO:0007669"/>
    <property type="project" value="UniProtKB-KW"/>
</dbReference>
<feature type="domain" description="Metallo-beta-lactamase" evidence="5">
    <location>
        <begin position="45"/>
        <end position="235"/>
    </location>
</feature>
<dbReference type="OrthoDB" id="9800061at2"/>
<evidence type="ECO:0000256" key="1">
    <source>
        <dbReference type="ARBA" id="ARBA00022801"/>
    </source>
</evidence>
<protein>
    <submittedName>
        <fullName evidence="6">MBL fold metallo-hydrolase</fullName>
    </submittedName>
</protein>
<evidence type="ECO:0000256" key="2">
    <source>
        <dbReference type="ARBA" id="ARBA00034221"/>
    </source>
</evidence>
<dbReference type="PANTHER" id="PTHR43546">
    <property type="entry name" value="UPF0173 METAL-DEPENDENT HYDROLASE MJ1163-RELATED"/>
    <property type="match status" value="1"/>
</dbReference>
<dbReference type="InterPro" id="IPR050114">
    <property type="entry name" value="UPF0173_UPF0282_UlaG_hydrolase"/>
</dbReference>
<comment type="catalytic activity">
    <reaction evidence="2">
        <text>3',5'-cyclic CMP + H2O = CMP + H(+)</text>
        <dbReference type="Rhea" id="RHEA:72675"/>
        <dbReference type="ChEBI" id="CHEBI:15377"/>
        <dbReference type="ChEBI" id="CHEBI:15378"/>
        <dbReference type="ChEBI" id="CHEBI:58003"/>
        <dbReference type="ChEBI" id="CHEBI:60377"/>
    </reaction>
    <physiologicalReaction direction="left-to-right" evidence="2">
        <dbReference type="Rhea" id="RHEA:72676"/>
    </physiologicalReaction>
</comment>
<organism evidence="6 7">
    <name type="scientific">Paenibacillus montanisoli</name>
    <dbReference type="NCBI Taxonomy" id="2081970"/>
    <lineage>
        <taxon>Bacteria</taxon>
        <taxon>Bacillati</taxon>
        <taxon>Bacillota</taxon>
        <taxon>Bacilli</taxon>
        <taxon>Bacillales</taxon>
        <taxon>Paenibacillaceae</taxon>
        <taxon>Paenibacillus</taxon>
    </lineage>
</organism>
<gene>
    <name evidence="6" type="ORF">DL346_10035</name>
</gene>
<evidence type="ECO:0000313" key="6">
    <source>
        <dbReference type="EMBL" id="RAP75777.1"/>
    </source>
</evidence>
<evidence type="ECO:0000313" key="7">
    <source>
        <dbReference type="Proteomes" id="UP000249260"/>
    </source>
</evidence>
<keyword evidence="1 6" id="KW-0378">Hydrolase</keyword>
<evidence type="ECO:0000256" key="4">
    <source>
        <dbReference type="ARBA" id="ARBA00048505"/>
    </source>
</evidence>
<comment type="caution">
    <text evidence="6">The sequence shown here is derived from an EMBL/GenBank/DDBJ whole genome shotgun (WGS) entry which is preliminary data.</text>
</comment>
<dbReference type="RefSeq" id="WP_112882002.1">
    <property type="nucleotide sequence ID" value="NZ_QLUW01000002.1"/>
</dbReference>
<dbReference type="PANTHER" id="PTHR43546:SF9">
    <property type="entry name" value="L-ASCORBATE-6-PHOSPHATE LACTONASE ULAG-RELATED"/>
    <property type="match status" value="1"/>
</dbReference>
<dbReference type="SUPFAM" id="SSF56281">
    <property type="entry name" value="Metallo-hydrolase/oxidoreductase"/>
    <property type="match status" value="1"/>
</dbReference>
<dbReference type="EMBL" id="QLUW01000002">
    <property type="protein sequence ID" value="RAP75777.1"/>
    <property type="molecule type" value="Genomic_DNA"/>
</dbReference>
<dbReference type="Gene3D" id="3.60.15.10">
    <property type="entry name" value="Ribonuclease Z/Hydroxyacylglutathione hydrolase-like"/>
    <property type="match status" value="1"/>
</dbReference>
<proteinExistence type="predicted"/>
<sequence length="279" mass="31566">MSNPIVRTGEALIREINETRVPYGMLAIWFLGQVSVVVKGGDTIVYIDPYLANAPYRRFEPPFRPEQAANADCVLITHEHIDHLDPDTIPWMAKINSDTVFMAPGHCLDALAEYGVPSERRKHAKTGEWQELKGFRCKPIPAAHEELEYDPELDHRFVGYVLNLNGVTFYHAGDTTIYPGLIEAVKAENVDCALLPINGRDPFRLARNIVGNMNFREAAEFAVAAGIDTVIPAHYDMFDGNTEHPGHFIDYLYENYPTQKSHVMARFERYVYISGRALK</sequence>
<keyword evidence="7" id="KW-1185">Reference proteome</keyword>
<dbReference type="AlphaFoldDB" id="A0A328TZ26"/>
<comment type="catalytic activity">
    <reaction evidence="4">
        <text>3',5'-cyclic UMP + H2O = UMP + H(+)</text>
        <dbReference type="Rhea" id="RHEA:70575"/>
        <dbReference type="ChEBI" id="CHEBI:15377"/>
        <dbReference type="ChEBI" id="CHEBI:15378"/>
        <dbReference type="ChEBI" id="CHEBI:57865"/>
        <dbReference type="ChEBI" id="CHEBI:184387"/>
    </reaction>
    <physiologicalReaction direction="left-to-right" evidence="4">
        <dbReference type="Rhea" id="RHEA:70576"/>
    </physiologicalReaction>
</comment>
<dbReference type="InterPro" id="IPR001279">
    <property type="entry name" value="Metallo-B-lactamas"/>
</dbReference>
<accession>A0A328TZ26</accession>
<reference evidence="6 7" key="1">
    <citation type="submission" date="2018-06" db="EMBL/GenBank/DDBJ databases">
        <title>Paenibacillus montanisoli sp. nov., isolated from mountain area soil.</title>
        <authorList>
            <person name="Wu M."/>
        </authorList>
    </citation>
    <scope>NUCLEOTIDE SEQUENCE [LARGE SCALE GENOMIC DNA]</scope>
    <source>
        <strain evidence="6 7">RA17</strain>
    </source>
</reference>
<evidence type="ECO:0000256" key="3">
    <source>
        <dbReference type="ARBA" id="ARBA00034301"/>
    </source>
</evidence>
<evidence type="ECO:0000259" key="5">
    <source>
        <dbReference type="Pfam" id="PF12706"/>
    </source>
</evidence>
<dbReference type="InterPro" id="IPR036866">
    <property type="entry name" value="RibonucZ/Hydroxyglut_hydro"/>
</dbReference>
<dbReference type="Proteomes" id="UP000249260">
    <property type="component" value="Unassembled WGS sequence"/>
</dbReference>
<dbReference type="Pfam" id="PF12706">
    <property type="entry name" value="Lactamase_B_2"/>
    <property type="match status" value="1"/>
</dbReference>
<name>A0A328TZ26_9BACL</name>
<comment type="function">
    <text evidence="3">Counteracts the endogenous Pycsar antiviral defense system. Phosphodiesterase that enables metal-dependent hydrolysis of host cyclic nucleotide Pycsar defense signals such as cCMP and cUMP.</text>
</comment>